<evidence type="ECO:0000256" key="4">
    <source>
        <dbReference type="ARBA" id="ARBA00022679"/>
    </source>
</evidence>
<dbReference type="GO" id="GO:0005886">
    <property type="term" value="C:plasma membrane"/>
    <property type="evidence" value="ECO:0007669"/>
    <property type="project" value="UniProtKB-SubCell"/>
</dbReference>
<evidence type="ECO:0000313" key="7">
    <source>
        <dbReference type="EMBL" id="ENZ80866.1"/>
    </source>
</evidence>
<dbReference type="RefSeq" id="WP_004622252.1">
    <property type="nucleotide sequence ID" value="NZ_APMP01000025.1"/>
</dbReference>
<dbReference type="OrthoDB" id="9801955at2"/>
<dbReference type="AlphaFoldDB" id="R0CWH5"/>
<dbReference type="GO" id="GO:0016746">
    <property type="term" value="F:acyltransferase activity"/>
    <property type="evidence" value="ECO:0007669"/>
    <property type="project" value="UniProtKB-KW"/>
</dbReference>
<dbReference type="eggNOG" id="COG1560">
    <property type="taxonomic scope" value="Bacteria"/>
</dbReference>
<dbReference type="GO" id="GO:0009247">
    <property type="term" value="P:glycolipid biosynthetic process"/>
    <property type="evidence" value="ECO:0007669"/>
    <property type="project" value="UniProtKB-ARBA"/>
</dbReference>
<dbReference type="InterPro" id="IPR004960">
    <property type="entry name" value="LipA_acyltrans"/>
</dbReference>
<proteinExistence type="predicted"/>
<keyword evidence="4 7" id="KW-0808">Transferase</keyword>
<protein>
    <submittedName>
        <fullName evidence="7">Lauroyl/myristoyl acyltransferase</fullName>
    </submittedName>
</protein>
<evidence type="ECO:0000256" key="6">
    <source>
        <dbReference type="ARBA" id="ARBA00023315"/>
    </source>
</evidence>
<dbReference type="Pfam" id="PF03279">
    <property type="entry name" value="Lip_A_acyltrans"/>
    <property type="match status" value="1"/>
</dbReference>
<comment type="caution">
    <text evidence="7">The sequence shown here is derived from an EMBL/GenBank/DDBJ whole genome shotgun (WGS) entry which is preliminary data.</text>
</comment>
<reference evidence="7 8" key="1">
    <citation type="journal article" date="2013" name="Genome Announc.">
        <title>Draft Genome Sequence for Caulobacter sp. Strain OR37, a Bacterium Tolerant to Heavy Metals.</title>
        <authorList>
            <person name="Utturkar S.M."/>
            <person name="Bollmann A."/>
            <person name="Brzoska R.M."/>
            <person name="Klingeman D.M."/>
            <person name="Epstein S.E."/>
            <person name="Palumbo A.V."/>
            <person name="Brown S.D."/>
        </authorList>
    </citation>
    <scope>NUCLEOTIDE SEQUENCE [LARGE SCALE GENOMIC DNA]</scope>
    <source>
        <strain evidence="7 8">OR37</strain>
    </source>
</reference>
<dbReference type="PANTHER" id="PTHR30606">
    <property type="entry name" value="LIPID A BIOSYNTHESIS LAUROYL ACYLTRANSFERASE"/>
    <property type="match status" value="1"/>
</dbReference>
<dbReference type="STRING" id="1292034.OR37_03302"/>
<evidence type="ECO:0000256" key="3">
    <source>
        <dbReference type="ARBA" id="ARBA00022519"/>
    </source>
</evidence>
<evidence type="ECO:0000256" key="5">
    <source>
        <dbReference type="ARBA" id="ARBA00023136"/>
    </source>
</evidence>
<accession>R0CWH5</accession>
<name>R0CWH5_CAUVI</name>
<dbReference type="CDD" id="cd07984">
    <property type="entry name" value="LPLAT_LABLAT-like"/>
    <property type="match status" value="1"/>
</dbReference>
<dbReference type="PATRIC" id="fig|1292034.3.peg.3273"/>
<evidence type="ECO:0000313" key="8">
    <source>
        <dbReference type="Proteomes" id="UP000013063"/>
    </source>
</evidence>
<dbReference type="PANTHER" id="PTHR30606:SF9">
    <property type="entry name" value="LIPID A BIOSYNTHESIS LAUROYLTRANSFERASE"/>
    <property type="match status" value="1"/>
</dbReference>
<sequence length="317" mass="35638">MSNKRQPWVQDLFWRLEALGFDLFIGAVRLMGVDRASDFGGWLGRTFGPMSGAHKVAERNLKLAFPDKDAAWREAMLAEQWEGLGRSFAEFPLMDKILPSTGRVEVVNKERLARIAADKIPVVFVSGHLSNWEVMPAAIVDSGVVCEMTYRAANNPYVDKRIKDSRFRYGVRLFAPKGGDGARELLEGMKEGKSVALMNDQKFNTGVAAPFFGHEAHTAPGPTRLAIRFGTVLQPMSVQRLKGARFRAVVHEPIVPPRTGDRTADIEAGVRMINAFMEERIRERPAEWFWVHRRWPNAVYAELAERERAAMEKAGEG</sequence>
<dbReference type="Proteomes" id="UP000013063">
    <property type="component" value="Unassembled WGS sequence"/>
</dbReference>
<evidence type="ECO:0000256" key="2">
    <source>
        <dbReference type="ARBA" id="ARBA00022475"/>
    </source>
</evidence>
<organism evidence="7 8">
    <name type="scientific">Caulobacter vibrioides OR37</name>
    <dbReference type="NCBI Taxonomy" id="1292034"/>
    <lineage>
        <taxon>Bacteria</taxon>
        <taxon>Pseudomonadati</taxon>
        <taxon>Pseudomonadota</taxon>
        <taxon>Alphaproteobacteria</taxon>
        <taxon>Caulobacterales</taxon>
        <taxon>Caulobacteraceae</taxon>
        <taxon>Caulobacter</taxon>
    </lineage>
</organism>
<keyword evidence="2" id="KW-1003">Cell membrane</keyword>
<dbReference type="EMBL" id="APMP01000025">
    <property type="protein sequence ID" value="ENZ80866.1"/>
    <property type="molecule type" value="Genomic_DNA"/>
</dbReference>
<keyword evidence="6 7" id="KW-0012">Acyltransferase</keyword>
<keyword evidence="5" id="KW-0472">Membrane</keyword>
<keyword evidence="8" id="KW-1185">Reference proteome</keyword>
<gene>
    <name evidence="7" type="ORF">OR37_03302</name>
</gene>
<evidence type="ECO:0000256" key="1">
    <source>
        <dbReference type="ARBA" id="ARBA00004533"/>
    </source>
</evidence>
<keyword evidence="3" id="KW-0997">Cell inner membrane</keyword>
<comment type="subcellular location">
    <subcellularLocation>
        <location evidence="1">Cell inner membrane</location>
    </subcellularLocation>
</comment>